<dbReference type="EMBL" id="ATBP01001877">
    <property type="protein sequence ID" value="ETR66593.1"/>
    <property type="molecule type" value="Genomic_DNA"/>
</dbReference>
<dbReference type="InterPro" id="IPR002110">
    <property type="entry name" value="Ankyrin_rpt"/>
</dbReference>
<evidence type="ECO:0000313" key="3">
    <source>
        <dbReference type="Proteomes" id="UP000189670"/>
    </source>
</evidence>
<organism evidence="2 3">
    <name type="scientific">Candidatus Magnetoglobus multicellularis str. Araruama</name>
    <dbReference type="NCBI Taxonomy" id="890399"/>
    <lineage>
        <taxon>Bacteria</taxon>
        <taxon>Pseudomonadati</taxon>
        <taxon>Thermodesulfobacteriota</taxon>
        <taxon>Desulfobacteria</taxon>
        <taxon>Desulfobacterales</taxon>
        <taxon>Desulfobacteraceae</taxon>
        <taxon>Candidatus Magnetoglobus</taxon>
    </lineage>
</organism>
<keyword evidence="1" id="KW-0040">ANK repeat</keyword>
<proteinExistence type="predicted"/>
<dbReference type="Pfam" id="PF12796">
    <property type="entry name" value="Ank_2"/>
    <property type="match status" value="1"/>
</dbReference>
<dbReference type="Proteomes" id="UP000189670">
    <property type="component" value="Unassembled WGS sequence"/>
</dbReference>
<name>A0A1V1NVK5_9BACT</name>
<evidence type="ECO:0000313" key="2">
    <source>
        <dbReference type="EMBL" id="ETR66593.1"/>
    </source>
</evidence>
<sequence length="165" mass="18728">MSELQNLIEETYEKAKKGRWDQVLPEWKDIPLIAFRCSRYQKESSGWTFLHQAAYFGHEIACRELIRLGASVNRLSREGKTAADVAEEKGHTALADLLRRSFYDEESLWVSPSDPDLGPKRDAFKISTIDALRTRFASRCSNTDCRVPTTGPTNYDTKIIPGTLS</sequence>
<dbReference type="AlphaFoldDB" id="A0A1V1NVK5"/>
<evidence type="ECO:0000256" key="1">
    <source>
        <dbReference type="PROSITE-ProRule" id="PRU00023"/>
    </source>
</evidence>
<dbReference type="InterPro" id="IPR036770">
    <property type="entry name" value="Ankyrin_rpt-contain_sf"/>
</dbReference>
<dbReference type="SUPFAM" id="SSF48403">
    <property type="entry name" value="Ankyrin repeat"/>
    <property type="match status" value="1"/>
</dbReference>
<dbReference type="PROSITE" id="PS50088">
    <property type="entry name" value="ANK_REPEAT"/>
    <property type="match status" value="1"/>
</dbReference>
<protein>
    <submittedName>
        <fullName evidence="2">Uncharacterized protein</fullName>
    </submittedName>
</protein>
<comment type="caution">
    <text evidence="2">The sequence shown here is derived from an EMBL/GenBank/DDBJ whole genome shotgun (WGS) entry which is preliminary data.</text>
</comment>
<gene>
    <name evidence="2" type="ORF">OMM_12600</name>
</gene>
<dbReference type="PROSITE" id="PS50297">
    <property type="entry name" value="ANK_REP_REGION"/>
    <property type="match status" value="1"/>
</dbReference>
<reference evidence="3" key="1">
    <citation type="submission" date="2012-11" db="EMBL/GenBank/DDBJ databases">
        <authorList>
            <person name="Lucero-Rivera Y.E."/>
            <person name="Tovar-Ramirez D."/>
        </authorList>
    </citation>
    <scope>NUCLEOTIDE SEQUENCE [LARGE SCALE GENOMIC DNA]</scope>
    <source>
        <strain evidence="3">Araruama</strain>
    </source>
</reference>
<feature type="repeat" description="ANK" evidence="1">
    <location>
        <begin position="45"/>
        <end position="77"/>
    </location>
</feature>
<accession>A0A1V1NVK5</accession>
<dbReference type="Gene3D" id="1.25.40.20">
    <property type="entry name" value="Ankyrin repeat-containing domain"/>
    <property type="match status" value="1"/>
</dbReference>